<dbReference type="InterPro" id="IPR023577">
    <property type="entry name" value="CYTH_domain"/>
</dbReference>
<comment type="caution">
    <text evidence="4">The sequence shown here is derived from an EMBL/GenBank/DDBJ whole genome shotgun (WGS) entry which is preliminary data.</text>
</comment>
<dbReference type="PROSITE" id="PS51707">
    <property type="entry name" value="CYTH"/>
    <property type="match status" value="1"/>
</dbReference>
<protein>
    <submittedName>
        <fullName evidence="4">CYTH and CHAD domain-containing protein</fullName>
    </submittedName>
</protein>
<name>A0ABN1UWX9_9ACTN</name>
<feature type="domain" description="CYTH" evidence="2">
    <location>
        <begin position="43"/>
        <end position="241"/>
    </location>
</feature>
<dbReference type="PANTHER" id="PTHR39339">
    <property type="entry name" value="SLR1444 PROTEIN"/>
    <property type="match status" value="1"/>
</dbReference>
<dbReference type="SUPFAM" id="SSF55154">
    <property type="entry name" value="CYTH-like phosphatases"/>
    <property type="match status" value="1"/>
</dbReference>
<feature type="compositionally biased region" description="Basic and acidic residues" evidence="1">
    <location>
        <begin position="1"/>
        <end position="14"/>
    </location>
</feature>
<reference evidence="4 5" key="1">
    <citation type="journal article" date="2019" name="Int. J. Syst. Evol. Microbiol.">
        <title>The Global Catalogue of Microorganisms (GCM) 10K type strain sequencing project: providing services to taxonomists for standard genome sequencing and annotation.</title>
        <authorList>
            <consortium name="The Broad Institute Genomics Platform"/>
            <consortium name="The Broad Institute Genome Sequencing Center for Infectious Disease"/>
            <person name="Wu L."/>
            <person name="Ma J."/>
        </authorList>
    </citation>
    <scope>NUCLEOTIDE SEQUENCE [LARGE SCALE GENOMIC DNA]</scope>
    <source>
        <strain evidence="4 5">JCM 12696</strain>
    </source>
</reference>
<dbReference type="InterPro" id="IPR038186">
    <property type="entry name" value="CHAD_dom_sf"/>
</dbReference>
<feature type="compositionally biased region" description="Low complexity" evidence="1">
    <location>
        <begin position="256"/>
        <end position="278"/>
    </location>
</feature>
<proteinExistence type="predicted"/>
<keyword evidence="5" id="KW-1185">Reference proteome</keyword>
<dbReference type="Proteomes" id="UP001501371">
    <property type="component" value="Unassembled WGS sequence"/>
</dbReference>
<dbReference type="SMART" id="SM01118">
    <property type="entry name" value="CYTH"/>
    <property type="match status" value="1"/>
</dbReference>
<organism evidence="4 5">
    <name type="scientific">Streptomyces hebeiensis</name>
    <dbReference type="NCBI Taxonomy" id="229486"/>
    <lineage>
        <taxon>Bacteria</taxon>
        <taxon>Bacillati</taxon>
        <taxon>Actinomycetota</taxon>
        <taxon>Actinomycetes</taxon>
        <taxon>Kitasatosporales</taxon>
        <taxon>Streptomycetaceae</taxon>
        <taxon>Streptomyces</taxon>
    </lineage>
</organism>
<feature type="region of interest" description="Disordered" evidence="1">
    <location>
        <begin position="236"/>
        <end position="278"/>
    </location>
</feature>
<evidence type="ECO:0000313" key="5">
    <source>
        <dbReference type="Proteomes" id="UP001501371"/>
    </source>
</evidence>
<accession>A0ABN1UWX9</accession>
<dbReference type="SMART" id="SM00880">
    <property type="entry name" value="CHAD"/>
    <property type="match status" value="1"/>
</dbReference>
<dbReference type="Pfam" id="PF05235">
    <property type="entry name" value="CHAD"/>
    <property type="match status" value="1"/>
</dbReference>
<evidence type="ECO:0000259" key="3">
    <source>
        <dbReference type="PROSITE" id="PS51708"/>
    </source>
</evidence>
<dbReference type="InterPro" id="IPR033469">
    <property type="entry name" value="CYTH-like_dom_sf"/>
</dbReference>
<gene>
    <name evidence="4" type="ORF">GCM10009654_35370</name>
</gene>
<dbReference type="CDD" id="cd07374">
    <property type="entry name" value="CYTH-like_Pase"/>
    <property type="match status" value="1"/>
</dbReference>
<evidence type="ECO:0000259" key="2">
    <source>
        <dbReference type="PROSITE" id="PS51707"/>
    </source>
</evidence>
<dbReference type="EMBL" id="BAAAKV010000030">
    <property type="protein sequence ID" value="GAA1175096.1"/>
    <property type="molecule type" value="Genomic_DNA"/>
</dbReference>
<dbReference type="Gene3D" id="1.40.20.10">
    <property type="entry name" value="CHAD domain"/>
    <property type="match status" value="1"/>
</dbReference>
<dbReference type="PANTHER" id="PTHR39339:SF1">
    <property type="entry name" value="CHAD DOMAIN-CONTAINING PROTEIN"/>
    <property type="match status" value="1"/>
</dbReference>
<feature type="domain" description="CHAD" evidence="3">
    <location>
        <begin position="300"/>
        <end position="586"/>
    </location>
</feature>
<dbReference type="InterPro" id="IPR007899">
    <property type="entry name" value="CHAD_dom"/>
</dbReference>
<evidence type="ECO:0000313" key="4">
    <source>
        <dbReference type="EMBL" id="GAA1175096.1"/>
    </source>
</evidence>
<dbReference type="Gene3D" id="2.40.320.10">
    <property type="entry name" value="Hypothetical Protein Pfu-838710-001"/>
    <property type="match status" value="1"/>
</dbReference>
<dbReference type="Pfam" id="PF01928">
    <property type="entry name" value="CYTH"/>
    <property type="match status" value="1"/>
</dbReference>
<dbReference type="PROSITE" id="PS51708">
    <property type="entry name" value="CHAD"/>
    <property type="match status" value="1"/>
</dbReference>
<sequence>MADMKREVERKYELPEPSGKGAGKSAGKGAGKSVGKGAGKGAGKGGPVASGGTNGLPDLTRVLTRVDGVASVAVRGVVELDAVYYDTADLRLAADSVTLRRRSGGADEGWHLKLPVSADVRDEIRAPLAGGVPAELAALVRSRTRDAELIPVVRLRSSRDVSHLLDADGTRLAEVSVDSVRAQRLGDRVAAVAWTEIEVELADGTDPALLDAVDKRLRKAGLRRSAAPSKLARALVETAPGPGDGPGPVGGPSADAAKTTGHAKTTGPAKTAGSAKTAGAGEAAGAAVSPAAPAAPRPRPVTAGDHVLAYLRAQADAIVAQDPAVRRDLPDAVHQLRVATRRMRSTFRTHRALLDRAATDPVADELKWLAAELGVDRDHEVLDARLRARAGALPAPLLLGPVSARLQAWHAAGSAGSRERTLAVLDSPRYLALLTSIDTLLADPPLRPAAARKPGKALPKAILKAYGKLADRTEHALALPPGPERDTALHGARKAAKRARYAAEAARPALGKPAKRFAKRVKAVQTLLGEHQDSVVARDALRTLAIKAHAAGESAFTWGLLYGQEQARAADSERELPGVWARASARKIRSELTG</sequence>
<dbReference type="RefSeq" id="WP_344277216.1">
    <property type="nucleotide sequence ID" value="NZ_BAAAKV010000030.1"/>
</dbReference>
<feature type="region of interest" description="Disordered" evidence="1">
    <location>
        <begin position="1"/>
        <end position="55"/>
    </location>
</feature>
<evidence type="ECO:0000256" key="1">
    <source>
        <dbReference type="SAM" id="MobiDB-lite"/>
    </source>
</evidence>
<feature type="compositionally biased region" description="Gly residues" evidence="1">
    <location>
        <begin position="20"/>
        <end position="54"/>
    </location>
</feature>